<dbReference type="Proteomes" id="UP001283361">
    <property type="component" value="Unassembled WGS sequence"/>
</dbReference>
<dbReference type="InterPro" id="IPR028996">
    <property type="entry name" value="GM2-AP"/>
</dbReference>
<protein>
    <recommendedName>
        <fullName evidence="5">Ganglioside GM2 activator</fullName>
    </recommendedName>
</protein>
<evidence type="ECO:0000256" key="2">
    <source>
        <dbReference type="SAM" id="SignalP"/>
    </source>
</evidence>
<dbReference type="GO" id="GO:0008047">
    <property type="term" value="F:enzyme activator activity"/>
    <property type="evidence" value="ECO:0007669"/>
    <property type="project" value="InterPro"/>
</dbReference>
<evidence type="ECO:0000256" key="1">
    <source>
        <dbReference type="ARBA" id="ARBA00022729"/>
    </source>
</evidence>
<dbReference type="InterPro" id="IPR036846">
    <property type="entry name" value="GM2-AP_sf"/>
</dbReference>
<evidence type="ECO:0000313" key="3">
    <source>
        <dbReference type="EMBL" id="KAK3712472.1"/>
    </source>
</evidence>
<accession>A0AAE0XTZ1</accession>
<feature type="chain" id="PRO_5042015902" description="Ganglioside GM2 activator" evidence="2">
    <location>
        <begin position="20"/>
        <end position="208"/>
    </location>
</feature>
<dbReference type="PANTHER" id="PTHR17357">
    <property type="entry name" value="GM2 GANGLIOSIDE ACTIVATOR PROTEIN"/>
    <property type="match status" value="1"/>
</dbReference>
<dbReference type="Gene3D" id="2.70.220.10">
    <property type="entry name" value="Ganglioside GM2 activator"/>
    <property type="match status" value="1"/>
</dbReference>
<dbReference type="AlphaFoldDB" id="A0AAE0XTZ1"/>
<keyword evidence="1 2" id="KW-0732">Signal</keyword>
<evidence type="ECO:0008006" key="5">
    <source>
        <dbReference type="Google" id="ProtNLM"/>
    </source>
</evidence>
<dbReference type="PANTHER" id="PTHR17357:SF0">
    <property type="entry name" value="GANGLIOSIDE GM2 ACTIVATOR"/>
    <property type="match status" value="1"/>
</dbReference>
<proteinExistence type="predicted"/>
<gene>
    <name evidence="3" type="ORF">RRG08_002802</name>
</gene>
<sequence length="208" mass="22911">MEKGCVLFLLFAMILSVMSQQKITLTECAETVVDMDEDSKLLDLQSYDVAPDVIPVPGNFSMGLEFDLNRDLEGAQIQLETVIKKKIAFVYVPIPCIGRVGSCKYDLCKLFDGTFTEGCPAIMQRNNIPCSCAGFKAGKITMNTETVEIPKLGPLWSWLAKGDYKVQLKARDLKTNKYIGCLNLAGSVRDTRCGWGCTLFGRGDQGQG</sequence>
<dbReference type="GO" id="GO:0006689">
    <property type="term" value="P:ganglioside catabolic process"/>
    <property type="evidence" value="ECO:0007669"/>
    <property type="project" value="InterPro"/>
</dbReference>
<evidence type="ECO:0000313" key="4">
    <source>
        <dbReference type="Proteomes" id="UP001283361"/>
    </source>
</evidence>
<reference evidence="3" key="1">
    <citation type="journal article" date="2023" name="G3 (Bethesda)">
        <title>A reference genome for the long-term kleptoplast-retaining sea slug Elysia crispata morphotype clarki.</title>
        <authorList>
            <person name="Eastman K.E."/>
            <person name="Pendleton A.L."/>
            <person name="Shaikh M.A."/>
            <person name="Suttiyut T."/>
            <person name="Ogas R."/>
            <person name="Tomko P."/>
            <person name="Gavelis G."/>
            <person name="Widhalm J.R."/>
            <person name="Wisecaver J.H."/>
        </authorList>
    </citation>
    <scope>NUCLEOTIDE SEQUENCE</scope>
    <source>
        <strain evidence="3">ECLA1</strain>
    </source>
</reference>
<feature type="signal peptide" evidence="2">
    <location>
        <begin position="1"/>
        <end position="19"/>
    </location>
</feature>
<name>A0AAE0XTZ1_9GAST</name>
<dbReference type="GO" id="GO:0009898">
    <property type="term" value="C:cytoplasmic side of plasma membrane"/>
    <property type="evidence" value="ECO:0007669"/>
    <property type="project" value="TreeGrafter"/>
</dbReference>
<dbReference type="GO" id="GO:0005319">
    <property type="term" value="F:lipid transporter activity"/>
    <property type="evidence" value="ECO:0007669"/>
    <property type="project" value="TreeGrafter"/>
</dbReference>
<comment type="caution">
    <text evidence="3">The sequence shown here is derived from an EMBL/GenBank/DDBJ whole genome shotgun (WGS) entry which is preliminary data.</text>
</comment>
<dbReference type="EMBL" id="JAWDGP010007584">
    <property type="protein sequence ID" value="KAK3712472.1"/>
    <property type="molecule type" value="Genomic_DNA"/>
</dbReference>
<dbReference type="SUPFAM" id="SSF63707">
    <property type="entry name" value="Ganglioside M2 (gm2) activator"/>
    <property type="match status" value="1"/>
</dbReference>
<organism evidence="3 4">
    <name type="scientific">Elysia crispata</name>
    <name type="common">lettuce slug</name>
    <dbReference type="NCBI Taxonomy" id="231223"/>
    <lineage>
        <taxon>Eukaryota</taxon>
        <taxon>Metazoa</taxon>
        <taxon>Spiralia</taxon>
        <taxon>Lophotrochozoa</taxon>
        <taxon>Mollusca</taxon>
        <taxon>Gastropoda</taxon>
        <taxon>Heterobranchia</taxon>
        <taxon>Euthyneura</taxon>
        <taxon>Panpulmonata</taxon>
        <taxon>Sacoglossa</taxon>
        <taxon>Placobranchoidea</taxon>
        <taxon>Plakobranchidae</taxon>
        <taxon>Elysia</taxon>
    </lineage>
</organism>
<keyword evidence="4" id="KW-1185">Reference proteome</keyword>